<evidence type="ECO:0000313" key="2">
    <source>
        <dbReference type="Proteomes" id="UP001152795"/>
    </source>
</evidence>
<dbReference type="Proteomes" id="UP001152795">
    <property type="component" value="Unassembled WGS sequence"/>
</dbReference>
<gene>
    <name evidence="1" type="ORF">PACLA_8A002025</name>
</gene>
<evidence type="ECO:0000313" key="1">
    <source>
        <dbReference type="EMBL" id="CAB4043096.1"/>
    </source>
</evidence>
<organism evidence="1 2">
    <name type="scientific">Paramuricea clavata</name>
    <name type="common">Red gorgonian</name>
    <name type="synonym">Violescent sea-whip</name>
    <dbReference type="NCBI Taxonomy" id="317549"/>
    <lineage>
        <taxon>Eukaryota</taxon>
        <taxon>Metazoa</taxon>
        <taxon>Cnidaria</taxon>
        <taxon>Anthozoa</taxon>
        <taxon>Octocorallia</taxon>
        <taxon>Malacalcyonacea</taxon>
        <taxon>Plexauridae</taxon>
        <taxon>Paramuricea</taxon>
    </lineage>
</organism>
<dbReference type="AlphaFoldDB" id="A0A6S7KBJ6"/>
<comment type="caution">
    <text evidence="1">The sequence shown here is derived from an EMBL/GenBank/DDBJ whole genome shotgun (WGS) entry which is preliminary data.</text>
</comment>
<name>A0A6S7KBJ6_PARCT</name>
<proteinExistence type="predicted"/>
<reference evidence="1" key="1">
    <citation type="submission" date="2020-04" db="EMBL/GenBank/DDBJ databases">
        <authorList>
            <person name="Alioto T."/>
            <person name="Alioto T."/>
            <person name="Gomez Garrido J."/>
        </authorList>
    </citation>
    <scope>NUCLEOTIDE SEQUENCE</scope>
    <source>
        <strain evidence="1">A484AB</strain>
    </source>
</reference>
<keyword evidence="2" id="KW-1185">Reference proteome</keyword>
<accession>A0A6S7KBJ6</accession>
<sequence>MIIDLLAKIKHLENEKSSLTTAIRIIQEDNFLRSNVNNTEDDQGGNQWVELNKKKKKRKRDQTQKLQEIPTIATHENCPPETTCADESNATVKKCNHLEQAMEKRWISEHSRKSSKSC</sequence>
<protein>
    <submittedName>
        <fullName evidence="1">Uncharacterized protein</fullName>
    </submittedName>
</protein>
<dbReference type="EMBL" id="CACRXK020031492">
    <property type="protein sequence ID" value="CAB4043096.1"/>
    <property type="molecule type" value="Genomic_DNA"/>
</dbReference>